<dbReference type="PROSITE" id="PS50072">
    <property type="entry name" value="CSA_PPIASE_2"/>
    <property type="match status" value="1"/>
</dbReference>
<dbReference type="AlphaFoldDB" id="A0A1I4I0X7"/>
<evidence type="ECO:0000313" key="7">
    <source>
        <dbReference type="Proteomes" id="UP000199470"/>
    </source>
</evidence>
<dbReference type="Proteomes" id="UP000199470">
    <property type="component" value="Unassembled WGS sequence"/>
</dbReference>
<dbReference type="InterPro" id="IPR002130">
    <property type="entry name" value="Cyclophilin-type_PPIase_dom"/>
</dbReference>
<evidence type="ECO:0000256" key="2">
    <source>
        <dbReference type="ARBA" id="ARBA00023110"/>
    </source>
</evidence>
<keyword evidence="4" id="KW-0732">Signal</keyword>
<reference evidence="6 7" key="1">
    <citation type="submission" date="2016-10" db="EMBL/GenBank/DDBJ databases">
        <authorList>
            <person name="de Groot N.N."/>
        </authorList>
    </citation>
    <scope>NUCLEOTIDE SEQUENCE [LARGE SCALE GENOMIC DNA]</scope>
    <source>
        <strain evidence="6 7">ATCC 43154</strain>
    </source>
</reference>
<dbReference type="EC" id="5.2.1.8" evidence="1"/>
<dbReference type="SUPFAM" id="SSF50891">
    <property type="entry name" value="Cyclophilin-like"/>
    <property type="match status" value="1"/>
</dbReference>
<dbReference type="InterPro" id="IPR029000">
    <property type="entry name" value="Cyclophilin-like_dom_sf"/>
</dbReference>
<dbReference type="GO" id="GO:0003755">
    <property type="term" value="F:peptidyl-prolyl cis-trans isomerase activity"/>
    <property type="evidence" value="ECO:0007669"/>
    <property type="project" value="UniProtKB-KW"/>
</dbReference>
<feature type="signal peptide" evidence="4">
    <location>
        <begin position="1"/>
        <end position="38"/>
    </location>
</feature>
<protein>
    <recommendedName>
        <fullName evidence="1">peptidylprolyl isomerase</fullName>
        <ecNumber evidence="1">5.2.1.8</ecNumber>
    </recommendedName>
</protein>
<accession>A0A1I4I0X7</accession>
<dbReference type="Gene3D" id="2.40.100.10">
    <property type="entry name" value="Cyclophilin-like"/>
    <property type="match status" value="1"/>
</dbReference>
<dbReference type="InterPro" id="IPR044665">
    <property type="entry name" value="E_coli_cyclophilin_A-like"/>
</dbReference>
<keyword evidence="3 6" id="KW-0413">Isomerase</keyword>
<feature type="chain" id="PRO_5011447540" description="peptidylprolyl isomerase" evidence="4">
    <location>
        <begin position="39"/>
        <end position="333"/>
    </location>
</feature>
<gene>
    <name evidence="6" type="ORF">SAMN02982985_00359</name>
</gene>
<dbReference type="STRING" id="758825.SAMN02982985_00359"/>
<evidence type="ECO:0000256" key="1">
    <source>
        <dbReference type="ARBA" id="ARBA00013194"/>
    </source>
</evidence>
<evidence type="ECO:0000259" key="5">
    <source>
        <dbReference type="PROSITE" id="PS50072"/>
    </source>
</evidence>
<sequence>MQVSTAQTRPRAAPAPTLLPLRMLALTLGALVLAPAGAARANAASEAKSAPAPVPAAKATVADVVKASKPGDWRPLDPNNTLYMELPGGRVVIELAPDFAPNNIANIKALVQERYYDGLAVLRSQDNFVAQWGDPDEKNPKPFKNAKAKVAGEFTVPMASDKHFVRLPDHDGYAPLVGHSNGFPVGRDPKMRSTWLAHCYGMVGVGRDNDSDSGNGAELYAVTGHAPRQLDRNITVVGRVVAGMPLLSALPRGAAPMGYYDKPEQRTPIKSLRLAAELPEAERSRLEVMRSDSPTYQAAVEAQRNRGGPWNKYAAGYIELCNAPIPVREQAAK</sequence>
<dbReference type="PANTHER" id="PTHR43246">
    <property type="entry name" value="PEPTIDYL-PROLYL CIS-TRANS ISOMERASE CYP38, CHLOROPLASTIC"/>
    <property type="match status" value="1"/>
</dbReference>
<proteinExistence type="predicted"/>
<evidence type="ECO:0000256" key="4">
    <source>
        <dbReference type="SAM" id="SignalP"/>
    </source>
</evidence>
<keyword evidence="7" id="KW-1185">Reference proteome</keyword>
<dbReference type="Pfam" id="PF00160">
    <property type="entry name" value="Pro_isomerase"/>
    <property type="match status" value="1"/>
</dbReference>
<keyword evidence="2" id="KW-0697">Rotamase</keyword>
<dbReference type="EMBL" id="FOTW01000004">
    <property type="protein sequence ID" value="SFL47717.1"/>
    <property type="molecule type" value="Genomic_DNA"/>
</dbReference>
<organism evidence="6 7">
    <name type="scientific">Rugamonas rubra</name>
    <dbReference type="NCBI Taxonomy" id="758825"/>
    <lineage>
        <taxon>Bacteria</taxon>
        <taxon>Pseudomonadati</taxon>
        <taxon>Pseudomonadota</taxon>
        <taxon>Betaproteobacteria</taxon>
        <taxon>Burkholderiales</taxon>
        <taxon>Oxalobacteraceae</taxon>
        <taxon>Telluria group</taxon>
        <taxon>Rugamonas</taxon>
    </lineage>
</organism>
<evidence type="ECO:0000313" key="6">
    <source>
        <dbReference type="EMBL" id="SFL47717.1"/>
    </source>
</evidence>
<name>A0A1I4I0X7_9BURK</name>
<evidence type="ECO:0000256" key="3">
    <source>
        <dbReference type="ARBA" id="ARBA00023235"/>
    </source>
</evidence>
<feature type="domain" description="PPIase cyclophilin-type" evidence="5">
    <location>
        <begin position="87"/>
        <end position="274"/>
    </location>
</feature>